<evidence type="ECO:0000313" key="6">
    <source>
        <dbReference type="Proteomes" id="UP000193200"/>
    </source>
</evidence>
<dbReference type="InterPro" id="IPR005158">
    <property type="entry name" value="BTAD"/>
</dbReference>
<keyword evidence="2" id="KW-0238">DNA-binding</keyword>
<dbReference type="Proteomes" id="UP000193200">
    <property type="component" value="Unassembled WGS sequence"/>
</dbReference>
<name>A0A1Y5U0M6_9PROT</name>
<dbReference type="InterPro" id="IPR011990">
    <property type="entry name" value="TPR-like_helical_dom_sf"/>
</dbReference>
<dbReference type="Gene3D" id="1.25.40.10">
    <property type="entry name" value="Tetratricopeptide repeat domain"/>
    <property type="match status" value="2"/>
</dbReference>
<dbReference type="OrthoDB" id="7325815at2"/>
<protein>
    <submittedName>
        <fullName evidence="5">Invasion protein regulator</fullName>
    </submittedName>
</protein>
<evidence type="ECO:0000259" key="4">
    <source>
        <dbReference type="SMART" id="SM01043"/>
    </source>
</evidence>
<keyword evidence="6" id="KW-1185">Reference proteome</keyword>
<dbReference type="SMART" id="SM01043">
    <property type="entry name" value="BTAD"/>
    <property type="match status" value="1"/>
</dbReference>
<dbReference type="GO" id="GO:0003677">
    <property type="term" value="F:DNA binding"/>
    <property type="evidence" value="ECO:0007669"/>
    <property type="project" value="UniProtKB-KW"/>
</dbReference>
<evidence type="ECO:0000259" key="3">
    <source>
        <dbReference type="SMART" id="SM00862"/>
    </source>
</evidence>
<evidence type="ECO:0000313" key="5">
    <source>
        <dbReference type="EMBL" id="SLN76088.1"/>
    </source>
</evidence>
<dbReference type="SMART" id="SM00862">
    <property type="entry name" value="Trans_reg_C"/>
    <property type="match status" value="1"/>
</dbReference>
<dbReference type="InterPro" id="IPR051677">
    <property type="entry name" value="AfsR-DnrI-RedD_regulator"/>
</dbReference>
<comment type="similarity">
    <text evidence="1">Belongs to the AfsR/DnrI/RedD regulatory family.</text>
</comment>
<organism evidence="5 6">
    <name type="scientific">Oceanibacterium hippocampi</name>
    <dbReference type="NCBI Taxonomy" id="745714"/>
    <lineage>
        <taxon>Bacteria</taxon>
        <taxon>Pseudomonadati</taxon>
        <taxon>Pseudomonadota</taxon>
        <taxon>Alphaproteobacteria</taxon>
        <taxon>Sneathiellales</taxon>
        <taxon>Sneathiellaceae</taxon>
        <taxon>Oceanibacterium</taxon>
    </lineage>
</organism>
<reference evidence="5 6" key="1">
    <citation type="submission" date="2017-03" db="EMBL/GenBank/DDBJ databases">
        <authorList>
            <person name="Afonso C.L."/>
            <person name="Miller P.J."/>
            <person name="Scott M.A."/>
            <person name="Spackman E."/>
            <person name="Goraichik I."/>
            <person name="Dimitrov K.M."/>
            <person name="Suarez D.L."/>
            <person name="Swayne D.E."/>
        </authorList>
    </citation>
    <scope>NUCLEOTIDE SEQUENCE [LARGE SCALE GENOMIC DNA]</scope>
    <source>
        <strain evidence="5 6">CECT 7691</strain>
    </source>
</reference>
<dbReference type="SUPFAM" id="SSF48452">
    <property type="entry name" value="TPR-like"/>
    <property type="match status" value="2"/>
</dbReference>
<dbReference type="PANTHER" id="PTHR35807">
    <property type="entry name" value="TRANSCRIPTIONAL REGULATOR REDD-RELATED"/>
    <property type="match status" value="1"/>
</dbReference>
<dbReference type="Pfam" id="PF03704">
    <property type="entry name" value="BTAD"/>
    <property type="match status" value="1"/>
</dbReference>
<dbReference type="Gene3D" id="1.10.10.10">
    <property type="entry name" value="Winged helix-like DNA-binding domain superfamily/Winged helix DNA-binding domain"/>
    <property type="match status" value="1"/>
</dbReference>
<dbReference type="AlphaFoldDB" id="A0A1Y5U0M6"/>
<dbReference type="InterPro" id="IPR036388">
    <property type="entry name" value="WH-like_DNA-bd_sf"/>
</dbReference>
<sequence length="676" mass="75636">MAAVTRVRGARNGILLRVFDGFALESTISGRAEIKNRKAAALLAYLALHPERAETRERLAGLFWSDSSEDQARGSLRQCLRQLRRTFTELGFDGFDPARQRVALVADGLETDLVRISTQLRDGIIDPGLLTGTVSPDRILYGYEGLDQAFATWLQVNRRQWQDQFVEQLQVLLRARGREPELRVRAAQVLTRIDPSHEEAQRFLIRTLAEEGNVSAALRQYNELYDLLDRDYDMEPADETQALIAEIKSGSFRPEPEVALSTVPDGGLRPVSGKPAHLPRIEVDRFRRGGPGIDGDYRIEGFRRDIISSLVRFREWVIVDGEYAGDNQAAGRAGAPDYVLDVNYADADAAFRLVVTLKNLRNQEFIWSDRYTLDLGNWLATQQEIVQKIAAALDVYLSADRIGGACETPDDKLDAFDLWLRGQSLLNDWRPETEKQAEELFRRTIERMPGFAPAYSSLANIYNSRHIALPGYRRQKALEQDALSLGRKAVQLDPLDARGQLTLGWSSILAGQFDRGEFHFDLANQLKPADPATLISSAHGLAYCHRWDTAKEGADLAMRLTPAVPPVFWGYLAGIHFLCGDFEGAVAAAEESGDALSIISNGWMTAALAHLGRFDEARAAGRHLLKRIGANWLAQDERDDASMIAWFVHIFPFRSGRDRERLQGGLEIAGLPVRRD</sequence>
<dbReference type="InParanoid" id="A0A1Y5U0M6"/>
<dbReference type="EMBL" id="FWFR01000004">
    <property type="protein sequence ID" value="SLN76088.1"/>
    <property type="molecule type" value="Genomic_DNA"/>
</dbReference>
<proteinExistence type="inferred from homology"/>
<accession>A0A1Y5U0M6</accession>
<feature type="domain" description="OmpR/PhoB-type" evidence="3">
    <location>
        <begin position="31"/>
        <end position="109"/>
    </location>
</feature>
<dbReference type="GO" id="GO:0006355">
    <property type="term" value="P:regulation of DNA-templated transcription"/>
    <property type="evidence" value="ECO:0007669"/>
    <property type="project" value="InterPro"/>
</dbReference>
<dbReference type="InterPro" id="IPR001867">
    <property type="entry name" value="OmpR/PhoB-type_DNA-bd"/>
</dbReference>
<evidence type="ECO:0000256" key="2">
    <source>
        <dbReference type="ARBA" id="ARBA00023125"/>
    </source>
</evidence>
<feature type="domain" description="Bacterial transcriptional activator" evidence="4">
    <location>
        <begin position="111"/>
        <end position="248"/>
    </location>
</feature>
<dbReference type="GO" id="GO:0000160">
    <property type="term" value="P:phosphorelay signal transduction system"/>
    <property type="evidence" value="ECO:0007669"/>
    <property type="project" value="InterPro"/>
</dbReference>
<evidence type="ECO:0000256" key="1">
    <source>
        <dbReference type="ARBA" id="ARBA00005820"/>
    </source>
</evidence>
<gene>
    <name evidence="5" type="ORF">OCH7691_04031</name>
</gene>